<dbReference type="InterPro" id="IPR002182">
    <property type="entry name" value="NB-ARC"/>
</dbReference>
<accession>A0A540MW66</accession>
<evidence type="ECO:0000256" key="1">
    <source>
        <dbReference type="ARBA" id="ARBA00022614"/>
    </source>
</evidence>
<dbReference type="PROSITE" id="PS51450">
    <property type="entry name" value="LRR"/>
    <property type="match status" value="1"/>
</dbReference>
<dbReference type="InterPro" id="IPR035897">
    <property type="entry name" value="Toll_tir_struct_dom_sf"/>
</dbReference>
<reference evidence="5 6" key="1">
    <citation type="journal article" date="2019" name="G3 (Bethesda)">
        <title>Sequencing of a Wild Apple (Malus baccata) Genome Unravels the Differences Between Cultivated and Wild Apple Species Regarding Disease Resistance and Cold Tolerance.</title>
        <authorList>
            <person name="Chen X."/>
        </authorList>
    </citation>
    <scope>NUCLEOTIDE SEQUENCE [LARGE SCALE GENOMIC DNA]</scope>
    <source>
        <strain evidence="6">cv. Shandingzi</strain>
        <tissue evidence="5">Leaves</tissue>
    </source>
</reference>
<dbReference type="PANTHER" id="PTHR11017">
    <property type="entry name" value="LEUCINE-RICH REPEAT-CONTAINING PROTEIN"/>
    <property type="match status" value="1"/>
</dbReference>
<dbReference type="Proteomes" id="UP000315295">
    <property type="component" value="Unassembled WGS sequence"/>
</dbReference>
<dbReference type="Pfam" id="PF23282">
    <property type="entry name" value="WHD_ROQ1"/>
    <property type="match status" value="1"/>
</dbReference>
<dbReference type="GO" id="GO:0043531">
    <property type="term" value="F:ADP binding"/>
    <property type="evidence" value="ECO:0007669"/>
    <property type="project" value="InterPro"/>
</dbReference>
<dbReference type="InterPro" id="IPR058192">
    <property type="entry name" value="WHD_ROQ1-like"/>
</dbReference>
<dbReference type="SUPFAM" id="SSF52058">
    <property type="entry name" value="L domain-like"/>
    <property type="match status" value="1"/>
</dbReference>
<dbReference type="Gene3D" id="3.40.50.300">
    <property type="entry name" value="P-loop containing nucleotide triphosphate hydrolases"/>
    <property type="match status" value="1"/>
</dbReference>
<evidence type="ECO:0000313" key="5">
    <source>
        <dbReference type="EMBL" id="TQE03037.1"/>
    </source>
</evidence>
<organism evidence="5 6">
    <name type="scientific">Malus baccata</name>
    <name type="common">Siberian crab apple</name>
    <name type="synonym">Pyrus baccata</name>
    <dbReference type="NCBI Taxonomy" id="106549"/>
    <lineage>
        <taxon>Eukaryota</taxon>
        <taxon>Viridiplantae</taxon>
        <taxon>Streptophyta</taxon>
        <taxon>Embryophyta</taxon>
        <taxon>Tracheophyta</taxon>
        <taxon>Spermatophyta</taxon>
        <taxon>Magnoliopsida</taxon>
        <taxon>eudicotyledons</taxon>
        <taxon>Gunneridae</taxon>
        <taxon>Pentapetalae</taxon>
        <taxon>rosids</taxon>
        <taxon>fabids</taxon>
        <taxon>Rosales</taxon>
        <taxon>Rosaceae</taxon>
        <taxon>Amygdaloideae</taxon>
        <taxon>Maleae</taxon>
        <taxon>Malus</taxon>
    </lineage>
</organism>
<feature type="domain" description="TIR" evidence="4">
    <location>
        <begin position="26"/>
        <end position="193"/>
    </location>
</feature>
<evidence type="ECO:0000256" key="2">
    <source>
        <dbReference type="ARBA" id="ARBA00022737"/>
    </source>
</evidence>
<keyword evidence="6" id="KW-1185">Reference proteome</keyword>
<dbReference type="Gene3D" id="1.10.8.430">
    <property type="entry name" value="Helical domain of apoptotic protease-activating factors"/>
    <property type="match status" value="1"/>
</dbReference>
<dbReference type="InterPro" id="IPR000157">
    <property type="entry name" value="TIR_dom"/>
</dbReference>
<dbReference type="InterPro" id="IPR027417">
    <property type="entry name" value="P-loop_NTPase"/>
</dbReference>
<dbReference type="EMBL" id="VIEB01000162">
    <property type="protein sequence ID" value="TQE03037.1"/>
    <property type="molecule type" value="Genomic_DNA"/>
</dbReference>
<proteinExistence type="predicted"/>
<dbReference type="Pfam" id="PF00931">
    <property type="entry name" value="NB-ARC"/>
    <property type="match status" value="1"/>
</dbReference>
<dbReference type="AlphaFoldDB" id="A0A540MW66"/>
<dbReference type="Gene3D" id="3.80.10.10">
    <property type="entry name" value="Ribonuclease Inhibitor"/>
    <property type="match status" value="1"/>
</dbReference>
<keyword evidence="3" id="KW-0520">NAD</keyword>
<gene>
    <name evidence="5" type="ORF">C1H46_011401</name>
</gene>
<dbReference type="SUPFAM" id="SSF52540">
    <property type="entry name" value="P-loop containing nucleoside triphosphate hydrolases"/>
    <property type="match status" value="1"/>
</dbReference>
<dbReference type="GO" id="GO:0007165">
    <property type="term" value="P:signal transduction"/>
    <property type="evidence" value="ECO:0007669"/>
    <property type="project" value="InterPro"/>
</dbReference>
<dbReference type="InterPro" id="IPR032675">
    <property type="entry name" value="LRR_dom_sf"/>
</dbReference>
<keyword evidence="2" id="KW-0677">Repeat</keyword>
<dbReference type="InterPro" id="IPR044974">
    <property type="entry name" value="Disease_R_plants"/>
</dbReference>
<dbReference type="FunFam" id="3.40.50.10140:FF:000007">
    <property type="entry name" value="Disease resistance protein (TIR-NBS-LRR class)"/>
    <property type="match status" value="1"/>
</dbReference>
<sequence length="988" mass="112809">MNTSSLALATAAAAAGSSSSRRSNRWKYEVFLSFRGEDTRTGFTDHLSLALSSAGINTFIDYELKKGENIQRELDREIEGSRIAVVVFSKSYAESRYCLRELSMIMRCREDQEGKVVYPIFYDVDPSEVRKQSGSFGKAFQKHERDEDPNEVEQWRKDLKASADLVGQDLKTTADRREGEFIQKVVGDINGLLKTSDLKEAKHSVGIAFRVEEFSTKYFDVEGSHDVQIIGIWGMGGIGKTTLARAIYSKYHHSFRGQCYLEEVRSKKKNMVSLQEQLLRDILKRPDIKISSVAEGTREIEKRLGCMKVLIVVDDIDDADQLDELAIEHHSFGPGSRIMLITRDEQVLNIQKVDKKYKAQTMTDEEALELLSWHAFGNHCPDEEYIELATDVVDYCGGLPLALKVVGRLLATKKSKSIWKSTLDKLRNLPHGKIHETLRLSYDGLSDDHVKGVFLDISHFFINRIGTNVMAILDSCSRFCVESEFKTIQDRCLLDFDSGGFIRMHDLIRDMGREIVRAECAMEPGKRSRLWHHEDVTSVLRDESGTEAIRGLTLELPENSDEHPFRTKAFKKMRHLKLLQLKNVKLTGSYRHLSKELRSLCWHGFPLEVIPEDFDLRNLVLIDLSYSKLVRVWEDSNLLPKKLKFINLAHSRNLTQLPDFSILPHLEMLTLDGCKSVSGGYHLFAQLKMLQYLRLNDCNITDGAILESLRSLSSLRTLRLDGNGFNRLPILSGLSQLSSLYLNHCTNLQAIPDLPTSLLILEANYCTELEIMPNLPEMSEMIALQLKDCRKLKDIPNLDNFLWRMHILHMEGCTSLTATFKENILLKWKGYTIGGLSLSVNDIPRRLPYVAREDETVKIEVPPTFDYIGGLVVCIIYSSDKSDCTGSLCIHVVNRTQRTRFHIWPMETTVTASHECYLWLGNLTNKKLNLKGGDRVRVHADFIETEDDHQIKVKKTGVDIVEREFVLSDWLNLDTDEDTELSFRLRKI</sequence>
<evidence type="ECO:0000259" key="4">
    <source>
        <dbReference type="PROSITE" id="PS50104"/>
    </source>
</evidence>
<evidence type="ECO:0000256" key="3">
    <source>
        <dbReference type="ARBA" id="ARBA00023027"/>
    </source>
</evidence>
<dbReference type="SUPFAM" id="SSF52200">
    <property type="entry name" value="Toll/Interleukin receptor TIR domain"/>
    <property type="match status" value="1"/>
</dbReference>
<dbReference type="PANTHER" id="PTHR11017:SF575">
    <property type="entry name" value="ADP-RIBOSYL CYCLASE_CYCLIC ADP-RIBOSE HYDROLASE"/>
    <property type="match status" value="1"/>
</dbReference>
<dbReference type="GO" id="GO:0006952">
    <property type="term" value="P:defense response"/>
    <property type="evidence" value="ECO:0007669"/>
    <property type="project" value="InterPro"/>
</dbReference>
<dbReference type="InterPro" id="IPR042197">
    <property type="entry name" value="Apaf_helical"/>
</dbReference>
<name>A0A540MW66_MALBA</name>
<dbReference type="Pfam" id="PF01582">
    <property type="entry name" value="TIR"/>
    <property type="match status" value="1"/>
</dbReference>
<comment type="caution">
    <text evidence="5">The sequence shown here is derived from an EMBL/GenBank/DDBJ whole genome shotgun (WGS) entry which is preliminary data.</text>
</comment>
<dbReference type="PROSITE" id="PS50104">
    <property type="entry name" value="TIR"/>
    <property type="match status" value="1"/>
</dbReference>
<dbReference type="InterPro" id="IPR001611">
    <property type="entry name" value="Leu-rich_rpt"/>
</dbReference>
<protein>
    <recommendedName>
        <fullName evidence="4">TIR domain-containing protein</fullName>
    </recommendedName>
</protein>
<dbReference type="PRINTS" id="PR00364">
    <property type="entry name" value="DISEASERSIST"/>
</dbReference>
<keyword evidence="1" id="KW-0433">Leucine-rich repeat</keyword>
<dbReference type="Gene3D" id="3.40.50.10140">
    <property type="entry name" value="Toll/interleukin-1 receptor homology (TIR) domain"/>
    <property type="match status" value="1"/>
</dbReference>
<evidence type="ECO:0000313" key="6">
    <source>
        <dbReference type="Proteomes" id="UP000315295"/>
    </source>
</evidence>
<dbReference type="SMART" id="SM00255">
    <property type="entry name" value="TIR"/>
    <property type="match status" value="1"/>
</dbReference>